<proteinExistence type="predicted"/>
<organism evidence="1 2">
    <name type="scientific">Canna indica</name>
    <name type="common">Indian-shot</name>
    <dbReference type="NCBI Taxonomy" id="4628"/>
    <lineage>
        <taxon>Eukaryota</taxon>
        <taxon>Viridiplantae</taxon>
        <taxon>Streptophyta</taxon>
        <taxon>Embryophyta</taxon>
        <taxon>Tracheophyta</taxon>
        <taxon>Spermatophyta</taxon>
        <taxon>Magnoliopsida</taxon>
        <taxon>Liliopsida</taxon>
        <taxon>Zingiberales</taxon>
        <taxon>Cannaceae</taxon>
        <taxon>Canna</taxon>
    </lineage>
</organism>
<sequence length="112" mass="13066">MLKFLVIDDGWQSINFDGDNPFEECKKFRKYKEGSLFRLESFPYDKSRTKKILLKAKELEIARKARCRAIQAGLRDLSGLDIKIEELKKEIDQMLTKKNSFHIPMVARAAVD</sequence>
<dbReference type="Proteomes" id="UP001327560">
    <property type="component" value="Chromosome 4"/>
</dbReference>
<reference evidence="1 2" key="1">
    <citation type="submission" date="2023-10" db="EMBL/GenBank/DDBJ databases">
        <title>Chromosome-scale genome assembly provides insights into flower coloration mechanisms of Canna indica.</title>
        <authorList>
            <person name="Li C."/>
        </authorList>
    </citation>
    <scope>NUCLEOTIDE SEQUENCE [LARGE SCALE GENOMIC DNA]</scope>
    <source>
        <tissue evidence="1">Flower</tissue>
    </source>
</reference>
<dbReference type="AlphaFoldDB" id="A0AAQ3QDQ4"/>
<gene>
    <name evidence="1" type="ORF">Cni_G14172</name>
</gene>
<accession>A0AAQ3QDQ4</accession>
<evidence type="ECO:0000313" key="2">
    <source>
        <dbReference type="Proteomes" id="UP001327560"/>
    </source>
</evidence>
<evidence type="ECO:0000313" key="1">
    <source>
        <dbReference type="EMBL" id="WOL05443.1"/>
    </source>
</evidence>
<protein>
    <submittedName>
        <fullName evidence="1">Uncharacterized protein</fullName>
    </submittedName>
</protein>
<dbReference type="EMBL" id="CP136893">
    <property type="protein sequence ID" value="WOL05443.1"/>
    <property type="molecule type" value="Genomic_DNA"/>
</dbReference>
<keyword evidence="2" id="KW-1185">Reference proteome</keyword>
<name>A0AAQ3QDQ4_9LILI</name>